<evidence type="ECO:0000313" key="8">
    <source>
        <dbReference type="Proteomes" id="UP000053989"/>
    </source>
</evidence>
<dbReference type="InterPro" id="IPR052433">
    <property type="entry name" value="X-Pro_dipept-like"/>
</dbReference>
<sequence>MSVCQLRLALCRPLRRPTATFREGRRVLYSRAFATEADSTHDLKPSIYGQPLFPSHPHLLRPHELTPGIPLEEYELRRKELMDSLPSDSVVISVAAPIKYMSGSASYKFRQASDFWYLTGFEEPDAAVILEKTSASRGYRMTLFCNGKDSVKEKWEGARTSFSDALSIFKADDALSIHSFPSQLKSVASLYSNIYIDLPNASLKRSPRTVKSLLRYLSPSVQLRLEHESVVESLSSSRRRPLAPLVAKLRSIKSECEQQVMRAAADISGNAFAKTMRFTRPGISESAIAAHFEYLCRLSGSQRLAYVPVVASGPNALIIHYTSNNQVVEDGEMILMDAGCEYNGYASDITRTYPVSGRFTPAQRDLYTAVLNTQKSLISICTETGSLSLHDLHQRSCDLLRSELNQLDFRLHTGDLERVLYPHFLSHPIGIDLHESTTFDRGEQLKAGMVITVEPGLYVPPTPQFPKCYHNMGIRIEDEVLVGKEHSVVLSVSAPKEIEDVEGTCLGQHGTQPF</sequence>
<dbReference type="PANTHER" id="PTHR43226:SF4">
    <property type="entry name" value="XAA-PRO AMINOPEPTIDASE 3"/>
    <property type="match status" value="1"/>
</dbReference>
<dbReference type="GO" id="GO:0006508">
    <property type="term" value="P:proteolysis"/>
    <property type="evidence" value="ECO:0007669"/>
    <property type="project" value="TreeGrafter"/>
</dbReference>
<keyword evidence="4" id="KW-0378">Hydrolase</keyword>
<gene>
    <name evidence="7" type="ORF">SCLCIDRAFT_1182903</name>
</gene>
<dbReference type="Pfam" id="PF00557">
    <property type="entry name" value="Peptidase_M24"/>
    <property type="match status" value="1"/>
</dbReference>
<evidence type="ECO:0000256" key="5">
    <source>
        <dbReference type="ARBA" id="ARBA00023211"/>
    </source>
</evidence>
<dbReference type="SUPFAM" id="SSF55920">
    <property type="entry name" value="Creatinase/aminopeptidase"/>
    <property type="match status" value="1"/>
</dbReference>
<evidence type="ECO:0000256" key="3">
    <source>
        <dbReference type="ARBA" id="ARBA00022723"/>
    </source>
</evidence>
<evidence type="ECO:0000256" key="2">
    <source>
        <dbReference type="ARBA" id="ARBA00008766"/>
    </source>
</evidence>
<protein>
    <recommendedName>
        <fullName evidence="6">Aminopeptidase P N-terminal domain-containing protein</fullName>
    </recommendedName>
</protein>
<dbReference type="InParanoid" id="A0A0C2ZGN7"/>
<dbReference type="InterPro" id="IPR036005">
    <property type="entry name" value="Creatinase/aminopeptidase-like"/>
</dbReference>
<evidence type="ECO:0000256" key="4">
    <source>
        <dbReference type="ARBA" id="ARBA00022801"/>
    </source>
</evidence>
<keyword evidence="5" id="KW-0464">Manganese</keyword>
<dbReference type="GO" id="GO:0005739">
    <property type="term" value="C:mitochondrion"/>
    <property type="evidence" value="ECO:0007669"/>
    <property type="project" value="TreeGrafter"/>
</dbReference>
<dbReference type="AlphaFoldDB" id="A0A0C2ZGN7"/>
<dbReference type="Gene3D" id="3.90.230.10">
    <property type="entry name" value="Creatinase/methionine aminopeptidase superfamily"/>
    <property type="match status" value="1"/>
</dbReference>
<dbReference type="PANTHER" id="PTHR43226">
    <property type="entry name" value="XAA-PRO AMINOPEPTIDASE 3"/>
    <property type="match status" value="1"/>
</dbReference>
<dbReference type="OrthoDB" id="4215474at2759"/>
<feature type="domain" description="Aminopeptidase P N-terminal" evidence="6">
    <location>
        <begin position="69"/>
        <end position="205"/>
    </location>
</feature>
<keyword evidence="8" id="KW-1185">Reference proteome</keyword>
<dbReference type="STRING" id="1036808.A0A0C2ZGN7"/>
<comment type="cofactor">
    <cofactor evidence="1">
        <name>Mn(2+)</name>
        <dbReference type="ChEBI" id="CHEBI:29035"/>
    </cofactor>
</comment>
<comment type="similarity">
    <text evidence="2">Belongs to the peptidase M24B family.</text>
</comment>
<dbReference type="GO" id="GO:0030145">
    <property type="term" value="F:manganese ion binding"/>
    <property type="evidence" value="ECO:0007669"/>
    <property type="project" value="InterPro"/>
</dbReference>
<dbReference type="Gene3D" id="3.40.350.10">
    <property type="entry name" value="Creatinase/prolidase N-terminal domain"/>
    <property type="match status" value="1"/>
</dbReference>
<dbReference type="Proteomes" id="UP000053989">
    <property type="component" value="Unassembled WGS sequence"/>
</dbReference>
<evidence type="ECO:0000313" key="7">
    <source>
        <dbReference type="EMBL" id="KIM60828.1"/>
    </source>
</evidence>
<dbReference type="HOGENOM" id="CLU_017266_1_1_1"/>
<name>A0A0C2ZGN7_9AGAM</name>
<proteinExistence type="inferred from homology"/>
<reference evidence="7 8" key="1">
    <citation type="submission" date="2014-04" db="EMBL/GenBank/DDBJ databases">
        <authorList>
            <consortium name="DOE Joint Genome Institute"/>
            <person name="Kuo A."/>
            <person name="Kohler A."/>
            <person name="Nagy L.G."/>
            <person name="Floudas D."/>
            <person name="Copeland A."/>
            <person name="Barry K.W."/>
            <person name="Cichocki N."/>
            <person name="Veneault-Fourrey C."/>
            <person name="LaButti K."/>
            <person name="Lindquist E.A."/>
            <person name="Lipzen A."/>
            <person name="Lundell T."/>
            <person name="Morin E."/>
            <person name="Murat C."/>
            <person name="Sun H."/>
            <person name="Tunlid A."/>
            <person name="Henrissat B."/>
            <person name="Grigoriev I.V."/>
            <person name="Hibbett D.S."/>
            <person name="Martin F."/>
            <person name="Nordberg H.P."/>
            <person name="Cantor M.N."/>
            <person name="Hua S.X."/>
        </authorList>
    </citation>
    <scope>NUCLEOTIDE SEQUENCE [LARGE SCALE GENOMIC DNA]</scope>
    <source>
        <strain evidence="7 8">Foug A</strain>
    </source>
</reference>
<accession>A0A0C2ZGN7</accession>
<dbReference type="InterPro" id="IPR007865">
    <property type="entry name" value="Aminopep_P_N"/>
</dbReference>
<dbReference type="CDD" id="cd01087">
    <property type="entry name" value="Prolidase"/>
    <property type="match status" value="1"/>
</dbReference>
<reference evidence="8" key="2">
    <citation type="submission" date="2015-01" db="EMBL/GenBank/DDBJ databases">
        <title>Evolutionary Origins and Diversification of the Mycorrhizal Mutualists.</title>
        <authorList>
            <consortium name="DOE Joint Genome Institute"/>
            <consortium name="Mycorrhizal Genomics Consortium"/>
            <person name="Kohler A."/>
            <person name="Kuo A."/>
            <person name="Nagy L.G."/>
            <person name="Floudas D."/>
            <person name="Copeland A."/>
            <person name="Barry K.W."/>
            <person name="Cichocki N."/>
            <person name="Veneault-Fourrey C."/>
            <person name="LaButti K."/>
            <person name="Lindquist E.A."/>
            <person name="Lipzen A."/>
            <person name="Lundell T."/>
            <person name="Morin E."/>
            <person name="Murat C."/>
            <person name="Riley R."/>
            <person name="Ohm R."/>
            <person name="Sun H."/>
            <person name="Tunlid A."/>
            <person name="Henrissat B."/>
            <person name="Grigoriev I.V."/>
            <person name="Hibbett D.S."/>
            <person name="Martin F."/>
        </authorList>
    </citation>
    <scope>NUCLEOTIDE SEQUENCE [LARGE SCALE GENOMIC DNA]</scope>
    <source>
        <strain evidence="8">Foug A</strain>
    </source>
</reference>
<dbReference type="InterPro" id="IPR000994">
    <property type="entry name" value="Pept_M24"/>
</dbReference>
<dbReference type="GO" id="GO:0070006">
    <property type="term" value="F:metalloaminopeptidase activity"/>
    <property type="evidence" value="ECO:0007669"/>
    <property type="project" value="InterPro"/>
</dbReference>
<dbReference type="SMART" id="SM01011">
    <property type="entry name" value="AMP_N"/>
    <property type="match status" value="1"/>
</dbReference>
<evidence type="ECO:0000256" key="1">
    <source>
        <dbReference type="ARBA" id="ARBA00001936"/>
    </source>
</evidence>
<dbReference type="SUPFAM" id="SSF53092">
    <property type="entry name" value="Creatinase/prolidase N-terminal domain"/>
    <property type="match status" value="1"/>
</dbReference>
<dbReference type="FunCoup" id="A0A0C2ZGN7">
    <property type="interactions" value="345"/>
</dbReference>
<organism evidence="7 8">
    <name type="scientific">Scleroderma citrinum Foug A</name>
    <dbReference type="NCBI Taxonomy" id="1036808"/>
    <lineage>
        <taxon>Eukaryota</taxon>
        <taxon>Fungi</taxon>
        <taxon>Dikarya</taxon>
        <taxon>Basidiomycota</taxon>
        <taxon>Agaricomycotina</taxon>
        <taxon>Agaricomycetes</taxon>
        <taxon>Agaricomycetidae</taxon>
        <taxon>Boletales</taxon>
        <taxon>Sclerodermatineae</taxon>
        <taxon>Sclerodermataceae</taxon>
        <taxon>Scleroderma</taxon>
    </lineage>
</organism>
<keyword evidence="3" id="KW-0479">Metal-binding</keyword>
<dbReference type="EMBL" id="KN822058">
    <property type="protein sequence ID" value="KIM60828.1"/>
    <property type="molecule type" value="Genomic_DNA"/>
</dbReference>
<dbReference type="InterPro" id="IPR029149">
    <property type="entry name" value="Creatin/AminoP/Spt16_N"/>
</dbReference>
<dbReference type="Pfam" id="PF05195">
    <property type="entry name" value="AMP_N"/>
    <property type="match status" value="1"/>
</dbReference>
<evidence type="ECO:0000259" key="6">
    <source>
        <dbReference type="SMART" id="SM01011"/>
    </source>
</evidence>